<feature type="compositionally biased region" description="Basic and acidic residues" evidence="6">
    <location>
        <begin position="249"/>
        <end position="262"/>
    </location>
</feature>
<keyword evidence="2 5" id="KW-0547">Nucleotide-binding</keyword>
<comment type="function">
    <text evidence="5">Small GTPase required for proper nuclear import of RNA polymerase II (RNAPII). May act at an RNAP assembly step prior to nuclear import.</text>
</comment>
<feature type="compositionally biased region" description="Basic and acidic residues" evidence="6">
    <location>
        <begin position="213"/>
        <end position="238"/>
    </location>
</feature>
<dbReference type="Gene3D" id="3.40.50.300">
    <property type="entry name" value="P-loop containing nucleotide triphosphate hydrolases"/>
    <property type="match status" value="1"/>
</dbReference>
<dbReference type="GO" id="GO:0005525">
    <property type="term" value="F:GTP binding"/>
    <property type="evidence" value="ECO:0007669"/>
    <property type="project" value="UniProtKB-KW"/>
</dbReference>
<dbReference type="GO" id="GO:0005737">
    <property type="term" value="C:cytoplasm"/>
    <property type="evidence" value="ECO:0007669"/>
    <property type="project" value="UniProtKB-SubCell"/>
</dbReference>
<name>R7QCB1_CHOCR</name>
<dbReference type="PANTHER" id="PTHR21231:SF8">
    <property type="entry name" value="GPN-LOOP GTPASE 1"/>
    <property type="match status" value="1"/>
</dbReference>
<keyword evidence="5" id="KW-0963">Cytoplasm</keyword>
<evidence type="ECO:0000256" key="1">
    <source>
        <dbReference type="ARBA" id="ARBA00005290"/>
    </source>
</evidence>
<proteinExistence type="inferred from homology"/>
<dbReference type="InterPro" id="IPR030230">
    <property type="entry name" value="Gpn1/Npa3/XAB1"/>
</dbReference>
<dbReference type="RefSeq" id="XP_005714860.1">
    <property type="nucleotide sequence ID" value="XM_005714803.1"/>
</dbReference>
<dbReference type="EMBL" id="HG001715">
    <property type="protein sequence ID" value="CDF35041.1"/>
    <property type="molecule type" value="Genomic_DNA"/>
</dbReference>
<dbReference type="GeneID" id="17322582"/>
<dbReference type="EC" id="3.6.5.-" evidence="5"/>
<evidence type="ECO:0000313" key="7">
    <source>
        <dbReference type="EMBL" id="CDF35041.1"/>
    </source>
</evidence>
<organism evidence="7 8">
    <name type="scientific">Chondrus crispus</name>
    <name type="common">Carrageen Irish moss</name>
    <name type="synonym">Polymorpha crispa</name>
    <dbReference type="NCBI Taxonomy" id="2769"/>
    <lineage>
        <taxon>Eukaryota</taxon>
        <taxon>Rhodophyta</taxon>
        <taxon>Florideophyceae</taxon>
        <taxon>Rhodymeniophycidae</taxon>
        <taxon>Gigartinales</taxon>
        <taxon>Gigartinaceae</taxon>
        <taxon>Chondrus</taxon>
    </lineage>
</organism>
<keyword evidence="3 5" id="KW-0378">Hydrolase</keyword>
<comment type="similarity">
    <text evidence="1 5">Belongs to the GPN-loop GTPase family.</text>
</comment>
<dbReference type="Proteomes" id="UP000012073">
    <property type="component" value="Unassembled WGS sequence"/>
</dbReference>
<reference evidence="8" key="1">
    <citation type="journal article" date="2013" name="Proc. Natl. Acad. Sci. U.S.A.">
        <title>Genome structure and metabolic features in the red seaweed Chondrus crispus shed light on evolution of the Archaeplastida.</title>
        <authorList>
            <person name="Collen J."/>
            <person name="Porcel B."/>
            <person name="Carre W."/>
            <person name="Ball S.G."/>
            <person name="Chaparro C."/>
            <person name="Tonon T."/>
            <person name="Barbeyron T."/>
            <person name="Michel G."/>
            <person name="Noel B."/>
            <person name="Valentin K."/>
            <person name="Elias M."/>
            <person name="Artiguenave F."/>
            <person name="Arun A."/>
            <person name="Aury J.M."/>
            <person name="Barbosa-Neto J.F."/>
            <person name="Bothwell J.H."/>
            <person name="Bouget F.Y."/>
            <person name="Brillet L."/>
            <person name="Cabello-Hurtado F."/>
            <person name="Capella-Gutierrez S."/>
            <person name="Charrier B."/>
            <person name="Cladiere L."/>
            <person name="Cock J.M."/>
            <person name="Coelho S.M."/>
            <person name="Colleoni C."/>
            <person name="Czjzek M."/>
            <person name="Da Silva C."/>
            <person name="Delage L."/>
            <person name="Denoeud F."/>
            <person name="Deschamps P."/>
            <person name="Dittami S.M."/>
            <person name="Gabaldon T."/>
            <person name="Gachon C.M."/>
            <person name="Groisillier A."/>
            <person name="Herve C."/>
            <person name="Jabbari K."/>
            <person name="Katinka M."/>
            <person name="Kloareg B."/>
            <person name="Kowalczyk N."/>
            <person name="Labadie K."/>
            <person name="Leblanc C."/>
            <person name="Lopez P.J."/>
            <person name="McLachlan D.H."/>
            <person name="Meslet-Cladiere L."/>
            <person name="Moustafa A."/>
            <person name="Nehr Z."/>
            <person name="Nyvall Collen P."/>
            <person name="Panaud O."/>
            <person name="Partensky F."/>
            <person name="Poulain J."/>
            <person name="Rensing S.A."/>
            <person name="Rousvoal S."/>
            <person name="Samson G."/>
            <person name="Symeonidi A."/>
            <person name="Weissenbach J."/>
            <person name="Zambounis A."/>
            <person name="Wincker P."/>
            <person name="Boyen C."/>
        </authorList>
    </citation>
    <scope>NUCLEOTIDE SEQUENCE [LARGE SCALE GENOMIC DNA]</scope>
    <source>
        <strain evidence="8">cv. Stackhouse</strain>
    </source>
</reference>
<evidence type="ECO:0000313" key="8">
    <source>
        <dbReference type="Proteomes" id="UP000012073"/>
    </source>
</evidence>
<dbReference type="GO" id="GO:0003924">
    <property type="term" value="F:GTPase activity"/>
    <property type="evidence" value="ECO:0007669"/>
    <property type="project" value="InterPro"/>
</dbReference>
<accession>R7QCB1</accession>
<dbReference type="InterPro" id="IPR004130">
    <property type="entry name" value="Gpn"/>
</dbReference>
<dbReference type="AlphaFoldDB" id="R7QCB1"/>
<evidence type="ECO:0000256" key="5">
    <source>
        <dbReference type="RuleBase" id="RU365059"/>
    </source>
</evidence>
<dbReference type="Pfam" id="PF03029">
    <property type="entry name" value="ATP_bind_1"/>
    <property type="match status" value="1"/>
</dbReference>
<gene>
    <name evidence="7" type="ORF">CHC_T00003489001</name>
</gene>
<dbReference type="Gramene" id="CDF35041">
    <property type="protein sequence ID" value="CDF35041"/>
    <property type="gene ID" value="CHC_T00003489001"/>
</dbReference>
<dbReference type="InterPro" id="IPR027417">
    <property type="entry name" value="P-loop_NTPase"/>
</dbReference>
<evidence type="ECO:0000256" key="3">
    <source>
        <dbReference type="ARBA" id="ARBA00022801"/>
    </source>
</evidence>
<protein>
    <recommendedName>
        <fullName evidence="5">GPN-loop GTPase</fullName>
        <ecNumber evidence="5">3.6.5.-</ecNumber>
    </recommendedName>
</protein>
<dbReference type="PANTHER" id="PTHR21231">
    <property type="entry name" value="XPA-BINDING PROTEIN 1-RELATED"/>
    <property type="match status" value="1"/>
</dbReference>
<dbReference type="OrthoDB" id="243313at2759"/>
<dbReference type="CDD" id="cd17870">
    <property type="entry name" value="GPN1"/>
    <property type="match status" value="1"/>
</dbReference>
<evidence type="ECO:0000256" key="4">
    <source>
        <dbReference type="ARBA" id="ARBA00023134"/>
    </source>
</evidence>
<comment type="subcellular location">
    <subcellularLocation>
        <location evidence="5">Cytoplasm</location>
    </subcellularLocation>
    <subcellularLocation>
        <location evidence="5">Nucleus</location>
    </subcellularLocation>
</comment>
<dbReference type="SUPFAM" id="SSF52540">
    <property type="entry name" value="P-loop containing nucleoside triphosphate hydrolases"/>
    <property type="match status" value="1"/>
</dbReference>
<sequence length="291" mass="32774">MKEYSLGPNGAIITALNLYAVKFDQVLTLVEKRAAEVRAVLFDTPGQIETFTWSASGRIITEALAVTMPTVVLFVIDTERSQSAMTFVSNMLYACSILYKTMLPMVIVFNKIDVTSCKFAQAWMEDFDQFDAALKEENFVGTLARSMAMALEEFYNNLQSVGVSAHTGEGMPQLVRAIQAATREYYAEYKPALEERKRQKAAAEIARVNDQIESFRNDRDPQTEAERDTKWAPRKPGEESEEEQEDASGDAHVEDVRLRKLGGEGVNDQEDKEAYEDFVKYMNAIKLNKNG</sequence>
<evidence type="ECO:0000256" key="2">
    <source>
        <dbReference type="ARBA" id="ARBA00022741"/>
    </source>
</evidence>
<dbReference type="GO" id="GO:0005634">
    <property type="term" value="C:nucleus"/>
    <property type="evidence" value="ECO:0007669"/>
    <property type="project" value="UniProtKB-SubCell"/>
</dbReference>
<feature type="compositionally biased region" description="Acidic residues" evidence="6">
    <location>
        <begin position="239"/>
        <end position="248"/>
    </location>
</feature>
<dbReference type="PhylomeDB" id="R7QCB1"/>
<feature type="region of interest" description="Disordered" evidence="6">
    <location>
        <begin position="212"/>
        <end position="273"/>
    </location>
</feature>
<dbReference type="KEGG" id="ccp:CHC_T00003489001"/>
<evidence type="ECO:0000256" key="6">
    <source>
        <dbReference type="SAM" id="MobiDB-lite"/>
    </source>
</evidence>
<comment type="subunit">
    <text evidence="5">Binds to RNA polymerase II.</text>
</comment>
<dbReference type="STRING" id="2769.R7QCB1"/>
<keyword evidence="4 5" id="KW-0342">GTP-binding</keyword>
<keyword evidence="8" id="KW-1185">Reference proteome</keyword>